<organism evidence="1 2">
    <name type="scientific">Candidatus Daviesbacteria bacterium RIFCSPLOWO2_02_FULL_36_8</name>
    <dbReference type="NCBI Taxonomy" id="1797793"/>
    <lineage>
        <taxon>Bacteria</taxon>
        <taxon>Candidatus Daviesiibacteriota</taxon>
    </lineage>
</organism>
<name>A0A1F5MGL2_9BACT</name>
<dbReference type="AlphaFoldDB" id="A0A1F5MGL2"/>
<reference evidence="1 2" key="1">
    <citation type="journal article" date="2016" name="Nat. Commun.">
        <title>Thousands of microbial genomes shed light on interconnected biogeochemical processes in an aquifer system.</title>
        <authorList>
            <person name="Anantharaman K."/>
            <person name="Brown C.T."/>
            <person name="Hug L.A."/>
            <person name="Sharon I."/>
            <person name="Castelle C.J."/>
            <person name="Probst A.J."/>
            <person name="Thomas B.C."/>
            <person name="Singh A."/>
            <person name="Wilkins M.J."/>
            <person name="Karaoz U."/>
            <person name="Brodie E.L."/>
            <person name="Williams K.H."/>
            <person name="Hubbard S.S."/>
            <person name="Banfield J.F."/>
        </authorList>
    </citation>
    <scope>NUCLEOTIDE SEQUENCE [LARGE SCALE GENOMIC DNA]</scope>
</reference>
<protein>
    <submittedName>
        <fullName evidence="1">Uncharacterized protein</fullName>
    </submittedName>
</protein>
<evidence type="ECO:0000313" key="2">
    <source>
        <dbReference type="Proteomes" id="UP000183317"/>
    </source>
</evidence>
<accession>A0A1F5MGL2</accession>
<dbReference type="EMBL" id="MFDU01000011">
    <property type="protein sequence ID" value="OGE64493.1"/>
    <property type="molecule type" value="Genomic_DNA"/>
</dbReference>
<dbReference type="Proteomes" id="UP000183317">
    <property type="component" value="Unassembled WGS sequence"/>
</dbReference>
<gene>
    <name evidence="1" type="ORF">A3J13_02610</name>
</gene>
<dbReference type="InterPro" id="IPR025855">
    <property type="entry name" value="Replic_Relax"/>
</dbReference>
<dbReference type="Pfam" id="PF13814">
    <property type="entry name" value="Replic_Relax"/>
    <property type="match status" value="1"/>
</dbReference>
<proteinExistence type="predicted"/>
<evidence type="ECO:0000313" key="1">
    <source>
        <dbReference type="EMBL" id="OGE64493.1"/>
    </source>
</evidence>
<sequence length="283" mass="34001">MSKKIITNKQKIIQILIYTFRFLNSKQIQVFLNHKDHRRINSWLKDLSDKQYLERDFKPVYGTLTKPAVYFLSPKGRQYIRTEYPLASKKYLGRLRDNKERSKGFRIRWQTITDCYLTLFEDQVSEFPQTLEEWLTEGIKLKANQFHFFTPAFYSSLGFILLPLLKPDAYCYIKRRDGITHTMLYVLDAYIPRMMLNYSLKNIFTKLDEENWEDETISSLQFYFVCPNNMIIVYLRRLLPSFLERYYGSNELIFHFATRNQMYKQKDGSGEDIDWITISSKGY</sequence>
<comment type="caution">
    <text evidence="1">The sequence shown here is derived from an EMBL/GenBank/DDBJ whole genome shotgun (WGS) entry which is preliminary data.</text>
</comment>